<gene>
    <name evidence="2" type="ORF">AM587_10000583</name>
</gene>
<feature type="region of interest" description="Disordered" evidence="1">
    <location>
        <begin position="440"/>
        <end position="466"/>
    </location>
</feature>
<dbReference type="Proteomes" id="UP000052943">
    <property type="component" value="Unassembled WGS sequence"/>
</dbReference>
<evidence type="ECO:0000313" key="2">
    <source>
        <dbReference type="EMBL" id="KUF89131.1"/>
    </source>
</evidence>
<evidence type="ECO:0008006" key="4">
    <source>
        <dbReference type="Google" id="ProtNLM"/>
    </source>
</evidence>
<name>A0A0W8CYD6_PHYNI</name>
<dbReference type="PANTHER" id="PTHR40866:SF1">
    <property type="entry name" value="BED-TYPE DOMAIN-CONTAINING PROTEIN"/>
    <property type="match status" value="1"/>
</dbReference>
<proteinExistence type="predicted"/>
<dbReference type="AlphaFoldDB" id="A0A0W8CYD6"/>
<evidence type="ECO:0000256" key="1">
    <source>
        <dbReference type="SAM" id="MobiDB-lite"/>
    </source>
</evidence>
<protein>
    <recommendedName>
        <fullName evidence="4">BED-type domain-containing protein</fullName>
    </recommendedName>
</protein>
<dbReference type="InterPro" id="IPR012337">
    <property type="entry name" value="RNaseH-like_sf"/>
</dbReference>
<dbReference type="OrthoDB" id="91973at2759"/>
<evidence type="ECO:0000313" key="3">
    <source>
        <dbReference type="Proteomes" id="UP000052943"/>
    </source>
</evidence>
<comment type="caution">
    <text evidence="2">The sequence shown here is derived from an EMBL/GenBank/DDBJ whole genome shotgun (WGS) entry which is preliminary data.</text>
</comment>
<sequence>MSITSQGPKLKSKVIVEMMFRDPEPRGQTCKACNLFIRQVKTAGYTNLINHLASKHSGYEDVVRQCMRDKRSVTMDMFVDQDALSTHQWMNLVVNKNFPFTAVDDGVVRSAIKYNSMNSRTLKARMVATVELVEPCLQEDFKGEKFALVFDGVTDGCEHSLAVFAATQKGIRFLTLSSFVEEKSMTADEHIRFLDMVLNQYKLEANNLIAIVCDNMETNKAISRRIDAPMIGCAAHRFNLAVKEYVQDHRALIKKVASLMRKLKSVKRRALLKENGCKLKPVPMHELRWSGLHRMMKRYMQFHSYLHLFDRDREVDRYLPSDASQDDARRFPIVDFLPTPSEHCDIVDLLEDMNILEFSTRRLQEADLTLVTVRDIFDEVAVEFPELEGRLKMDAQIVESCDFEAGIVKIMKGQEHSLTSREKKSVSRLLCPPLESEADECPGRHITSETNSEPRPKRRRTTQEFQNAVTGRAIAREKSRSKYMDLSWIPATSVEVERLFSKMKCMLGYLRKSMSKKTLEVILFLRMNWDLVTNEITTKAVRNAREEDIVDEEECDVIE</sequence>
<feature type="compositionally biased region" description="Basic and acidic residues" evidence="1">
    <location>
        <begin position="441"/>
        <end position="455"/>
    </location>
</feature>
<dbReference type="SUPFAM" id="SSF53098">
    <property type="entry name" value="Ribonuclease H-like"/>
    <property type="match status" value="1"/>
</dbReference>
<reference evidence="2 3" key="1">
    <citation type="submission" date="2015-11" db="EMBL/GenBank/DDBJ databases">
        <title>Genomes and virulence difference between two physiological races of Phytophthora nicotianae.</title>
        <authorList>
            <person name="Liu H."/>
            <person name="Ma X."/>
            <person name="Yu H."/>
            <person name="Fang D."/>
            <person name="Li Y."/>
            <person name="Wang X."/>
            <person name="Wang W."/>
            <person name="Dong Y."/>
            <person name="Xiao B."/>
        </authorList>
    </citation>
    <scope>NUCLEOTIDE SEQUENCE [LARGE SCALE GENOMIC DNA]</scope>
    <source>
        <strain evidence="3">race 0</strain>
    </source>
</reference>
<dbReference type="PANTHER" id="PTHR40866">
    <property type="entry name" value="BED-TYPE DOMAIN-CONTAINING PROTEIN"/>
    <property type="match status" value="1"/>
</dbReference>
<accession>A0A0W8CYD6</accession>
<dbReference type="EMBL" id="LNFO01001725">
    <property type="protein sequence ID" value="KUF89131.1"/>
    <property type="molecule type" value="Genomic_DNA"/>
</dbReference>
<organism evidence="2 3">
    <name type="scientific">Phytophthora nicotianae</name>
    <name type="common">Potato buckeye rot agent</name>
    <name type="synonym">Phytophthora parasitica</name>
    <dbReference type="NCBI Taxonomy" id="4792"/>
    <lineage>
        <taxon>Eukaryota</taxon>
        <taxon>Sar</taxon>
        <taxon>Stramenopiles</taxon>
        <taxon>Oomycota</taxon>
        <taxon>Peronosporomycetes</taxon>
        <taxon>Peronosporales</taxon>
        <taxon>Peronosporaceae</taxon>
        <taxon>Phytophthora</taxon>
    </lineage>
</organism>